<evidence type="ECO:0000313" key="3">
    <source>
        <dbReference type="EMBL" id="GAL17578.1"/>
    </source>
</evidence>
<dbReference type="PROSITE" id="PS50850">
    <property type="entry name" value="MFS"/>
    <property type="match status" value="1"/>
</dbReference>
<gene>
    <name evidence="3" type="ORF">JCM19235_6131</name>
</gene>
<reference evidence="3 4" key="2">
    <citation type="submission" date="2014-09" db="EMBL/GenBank/DDBJ databases">
        <authorList>
            <consortium name="NBRP consortium"/>
            <person name="Sawabe T."/>
            <person name="Meirelles P."/>
            <person name="Nakanishi M."/>
            <person name="Sayaka M."/>
            <person name="Hattori M."/>
            <person name="Ohkuma M."/>
        </authorList>
    </citation>
    <scope>NUCLEOTIDE SEQUENCE [LARGE SCALE GENOMIC DNA]</scope>
    <source>
        <strain evidence="4">JCM19235</strain>
    </source>
</reference>
<feature type="transmembrane region" description="Helical" evidence="1">
    <location>
        <begin position="12"/>
        <end position="39"/>
    </location>
</feature>
<keyword evidence="1" id="KW-0472">Membrane</keyword>
<dbReference type="AlphaFoldDB" id="A0A090RSQ4"/>
<evidence type="ECO:0000259" key="2">
    <source>
        <dbReference type="PROSITE" id="PS50850"/>
    </source>
</evidence>
<feature type="domain" description="Major facilitator superfamily (MFS) profile" evidence="2">
    <location>
        <begin position="1"/>
        <end position="77"/>
    </location>
</feature>
<dbReference type="STRING" id="990268.JCM19235_6131"/>
<protein>
    <recommendedName>
        <fullName evidence="2">Major facilitator superfamily (MFS) profile domain-containing protein</fullName>
    </recommendedName>
</protein>
<dbReference type="Proteomes" id="UP000029228">
    <property type="component" value="Unassembled WGS sequence"/>
</dbReference>
<dbReference type="EMBL" id="BBMR01000002">
    <property type="protein sequence ID" value="GAL17578.1"/>
    <property type="molecule type" value="Genomic_DNA"/>
</dbReference>
<sequence length="77" mass="7762">MRIIPAHMIGGGVAAGLILSSKITIGTVAGGAVFMLPVIGDPTAWLLYFLIGIAVSIALTIALKAFGPSKKAVVETA</sequence>
<evidence type="ECO:0000256" key="1">
    <source>
        <dbReference type="SAM" id="Phobius"/>
    </source>
</evidence>
<keyword evidence="1" id="KW-1133">Transmembrane helix</keyword>
<reference evidence="3 4" key="1">
    <citation type="submission" date="2014-09" db="EMBL/GenBank/DDBJ databases">
        <title>Vibrio maritimus JCM 19235. (C45) whole genome shotgun sequence.</title>
        <authorList>
            <person name="Sawabe T."/>
            <person name="Meirelles P."/>
            <person name="Nakanishi M."/>
            <person name="Sayaka M."/>
            <person name="Hattori M."/>
            <person name="Ohkuma M."/>
        </authorList>
    </citation>
    <scope>NUCLEOTIDE SEQUENCE [LARGE SCALE GENOMIC DNA]</scope>
    <source>
        <strain evidence="4">JCM19235</strain>
    </source>
</reference>
<organism evidence="3 4">
    <name type="scientific">Vibrio maritimus</name>
    <dbReference type="NCBI Taxonomy" id="990268"/>
    <lineage>
        <taxon>Bacteria</taxon>
        <taxon>Pseudomonadati</taxon>
        <taxon>Pseudomonadota</taxon>
        <taxon>Gammaproteobacteria</taxon>
        <taxon>Vibrionales</taxon>
        <taxon>Vibrionaceae</taxon>
        <taxon>Vibrio</taxon>
    </lineage>
</organism>
<dbReference type="InterPro" id="IPR020846">
    <property type="entry name" value="MFS_dom"/>
</dbReference>
<feature type="transmembrane region" description="Helical" evidence="1">
    <location>
        <begin position="45"/>
        <end position="63"/>
    </location>
</feature>
<accession>A0A090RSQ4</accession>
<name>A0A090RSQ4_9VIBR</name>
<evidence type="ECO:0000313" key="4">
    <source>
        <dbReference type="Proteomes" id="UP000029228"/>
    </source>
</evidence>
<comment type="caution">
    <text evidence="3">The sequence shown here is derived from an EMBL/GenBank/DDBJ whole genome shotgun (WGS) entry which is preliminary data.</text>
</comment>
<keyword evidence="4" id="KW-1185">Reference proteome</keyword>
<proteinExistence type="predicted"/>
<keyword evidence="1" id="KW-0812">Transmembrane</keyword>
<dbReference type="GO" id="GO:0022857">
    <property type="term" value="F:transmembrane transporter activity"/>
    <property type="evidence" value="ECO:0007669"/>
    <property type="project" value="InterPro"/>
</dbReference>